<feature type="region of interest" description="Disordered" evidence="1">
    <location>
        <begin position="144"/>
        <end position="166"/>
    </location>
</feature>
<protein>
    <submittedName>
        <fullName evidence="2">YbjN domain-containing protein</fullName>
    </submittedName>
</protein>
<dbReference type="Proteomes" id="UP001234811">
    <property type="component" value="Unassembled WGS sequence"/>
</dbReference>
<proteinExistence type="predicted"/>
<evidence type="ECO:0000256" key="1">
    <source>
        <dbReference type="SAM" id="MobiDB-lite"/>
    </source>
</evidence>
<accession>A0ABD5BLW7</accession>
<gene>
    <name evidence="2" type="ORF">RF091_13745</name>
</gene>
<dbReference type="Pfam" id="PF10722">
    <property type="entry name" value="YbjN"/>
    <property type="match status" value="1"/>
</dbReference>
<dbReference type="EMBL" id="JAVIPQ010000210">
    <property type="protein sequence ID" value="MDQ9556570.1"/>
    <property type="molecule type" value="Genomic_DNA"/>
</dbReference>
<dbReference type="AlphaFoldDB" id="A0ABD5BLW7"/>
<evidence type="ECO:0000313" key="2">
    <source>
        <dbReference type="EMBL" id="MDQ9556570.1"/>
    </source>
</evidence>
<name>A0ABD5BLW7_SERMA</name>
<dbReference type="InterPro" id="IPR019660">
    <property type="entry name" value="Put_sensory_transdc_reg_YbjN"/>
</dbReference>
<organism evidence="2 3">
    <name type="scientific">Serratia marcescens</name>
    <dbReference type="NCBI Taxonomy" id="615"/>
    <lineage>
        <taxon>Bacteria</taxon>
        <taxon>Pseudomonadati</taxon>
        <taxon>Pseudomonadota</taxon>
        <taxon>Gammaproteobacteria</taxon>
        <taxon>Enterobacterales</taxon>
        <taxon>Yersiniaceae</taxon>
        <taxon>Serratia</taxon>
    </lineage>
</organism>
<reference evidence="2 3" key="1">
    <citation type="submission" date="2023-07" db="EMBL/GenBank/DDBJ databases">
        <title>Pathogens genome sequencing project 196.</title>
        <authorList>
            <person name="Cao X."/>
        </authorList>
    </citation>
    <scope>NUCLEOTIDE SEQUENCE [LARGE SCALE GENOMIC DNA]</scope>
    <source>
        <strain evidence="2 3">SM41</strain>
    </source>
</reference>
<dbReference type="RefSeq" id="WP_047571632.1">
    <property type="nucleotide sequence ID" value="NZ_CBDHWN010000088.1"/>
</dbReference>
<sequence>MSAHDMIESVTSPLLTEMLQSAGYRTNETELNGVMQLLSASQGVGFSLRFGNPGQALGEYLDFTLSTALRIDGVLPEGLVAQWNHSRRFSRLTEQNGFLVLETDVMVAGGVSRGYLQATLELWDRLLQEFLLYLRNTIHSVNEKEPATVEEPDPALPQTLRSELAS</sequence>
<comment type="caution">
    <text evidence="2">The sequence shown here is derived from an EMBL/GenBank/DDBJ whole genome shotgun (WGS) entry which is preliminary data.</text>
</comment>
<evidence type="ECO:0000313" key="3">
    <source>
        <dbReference type="Proteomes" id="UP001234811"/>
    </source>
</evidence>